<dbReference type="GO" id="GO:0005886">
    <property type="term" value="C:plasma membrane"/>
    <property type="evidence" value="ECO:0007669"/>
    <property type="project" value="TreeGrafter"/>
</dbReference>
<dbReference type="EMBL" id="KV906505">
    <property type="protein sequence ID" value="OON14639.1"/>
    <property type="molecule type" value="Genomic_DNA"/>
</dbReference>
<dbReference type="SUPFAM" id="SSF48371">
    <property type="entry name" value="ARM repeat"/>
    <property type="match status" value="1"/>
</dbReference>
<dbReference type="PANTHER" id="PTHR10048">
    <property type="entry name" value="PHOSPHATIDYLINOSITOL KINASE"/>
    <property type="match status" value="1"/>
</dbReference>
<dbReference type="InterPro" id="IPR000403">
    <property type="entry name" value="PI3/4_kinase_cat_dom"/>
</dbReference>
<keyword evidence="4" id="KW-0808">Transferase</keyword>
<accession>A0A1S8WJM0</accession>
<evidence type="ECO:0000313" key="12">
    <source>
        <dbReference type="Proteomes" id="UP000243686"/>
    </source>
</evidence>
<dbReference type="FunFam" id="1.25.40.70:FF:000011">
    <property type="entry name" value="Phosphatidylinositol 4-kinase alpha"/>
    <property type="match status" value="1"/>
</dbReference>
<comment type="similarity">
    <text evidence="2">Belongs to the PI3/PI4-kinase family. Type III PI4K subfamily.</text>
</comment>
<evidence type="ECO:0000256" key="2">
    <source>
        <dbReference type="ARBA" id="ARBA00006209"/>
    </source>
</evidence>
<dbReference type="InterPro" id="IPR001263">
    <property type="entry name" value="PI3K_accessory_dom"/>
</dbReference>
<proteinExistence type="inferred from homology"/>
<evidence type="ECO:0000256" key="5">
    <source>
        <dbReference type="ARBA" id="ARBA00022741"/>
    </source>
</evidence>
<dbReference type="GO" id="GO:0048015">
    <property type="term" value="P:phosphatidylinositol-mediated signaling"/>
    <property type="evidence" value="ECO:0007669"/>
    <property type="project" value="TreeGrafter"/>
</dbReference>
<dbReference type="PANTHER" id="PTHR10048:SF15">
    <property type="entry name" value="PHOSPHATIDYLINOSITOL 4-KINASE ALPHA"/>
    <property type="match status" value="1"/>
</dbReference>
<dbReference type="GO" id="GO:0046854">
    <property type="term" value="P:phosphatidylinositol phosphate biosynthetic process"/>
    <property type="evidence" value="ECO:0007669"/>
    <property type="project" value="InterPro"/>
</dbReference>
<dbReference type="AlphaFoldDB" id="A0A1S8WJM0"/>
<evidence type="ECO:0000313" key="11">
    <source>
        <dbReference type="EMBL" id="OON14639.1"/>
    </source>
</evidence>
<evidence type="ECO:0000256" key="6">
    <source>
        <dbReference type="ARBA" id="ARBA00022777"/>
    </source>
</evidence>
<dbReference type="GO" id="GO:0005737">
    <property type="term" value="C:cytoplasm"/>
    <property type="evidence" value="ECO:0007669"/>
    <property type="project" value="TreeGrafter"/>
</dbReference>
<keyword evidence="12" id="KW-1185">Reference proteome</keyword>
<dbReference type="GO" id="GO:0004430">
    <property type="term" value="F:1-phosphatidylinositol 4-kinase activity"/>
    <property type="evidence" value="ECO:0007669"/>
    <property type="project" value="UniProtKB-EC"/>
</dbReference>
<dbReference type="Pfam" id="PF00613">
    <property type="entry name" value="PI3Ka"/>
    <property type="match status" value="1"/>
</dbReference>
<keyword evidence="7" id="KW-0067">ATP-binding</keyword>
<dbReference type="EC" id="2.7.1.67" evidence="3"/>
<feature type="region of interest" description="Disordered" evidence="8">
    <location>
        <begin position="571"/>
        <end position="592"/>
    </location>
</feature>
<dbReference type="InterPro" id="IPR016024">
    <property type="entry name" value="ARM-type_fold"/>
</dbReference>
<evidence type="ECO:0000259" key="9">
    <source>
        <dbReference type="PROSITE" id="PS50290"/>
    </source>
</evidence>
<organism evidence="11 12">
    <name type="scientific">Opisthorchis viverrini</name>
    <name type="common">Southeast Asian liver fluke</name>
    <dbReference type="NCBI Taxonomy" id="6198"/>
    <lineage>
        <taxon>Eukaryota</taxon>
        <taxon>Metazoa</taxon>
        <taxon>Spiralia</taxon>
        <taxon>Lophotrochozoa</taxon>
        <taxon>Platyhelminthes</taxon>
        <taxon>Trematoda</taxon>
        <taxon>Digenea</taxon>
        <taxon>Opisthorchiida</taxon>
        <taxon>Opisthorchiata</taxon>
        <taxon>Opisthorchiidae</taxon>
        <taxon>Opisthorchis</taxon>
    </lineage>
</organism>
<feature type="domain" description="PIK helical" evidence="10">
    <location>
        <begin position="728"/>
        <end position="916"/>
    </location>
</feature>
<dbReference type="InterPro" id="IPR042236">
    <property type="entry name" value="PI3K_accessory_sf"/>
</dbReference>
<keyword evidence="6 11" id="KW-0418">Kinase</keyword>
<feature type="domain" description="PI3K/PI4K catalytic" evidence="9">
    <location>
        <begin position="987"/>
        <end position="1157"/>
    </location>
</feature>
<name>A0A1S8WJM0_OPIVI</name>
<dbReference type="PROSITE" id="PS51545">
    <property type="entry name" value="PIK_HELICAL"/>
    <property type="match status" value="1"/>
</dbReference>
<gene>
    <name evidence="11" type="ORF">X801_09567</name>
</gene>
<reference evidence="11 12" key="1">
    <citation type="submission" date="2015-03" db="EMBL/GenBank/DDBJ databases">
        <title>Draft genome of the nematode, Opisthorchis viverrini.</title>
        <authorList>
            <person name="Mitreva M."/>
        </authorList>
    </citation>
    <scope>NUCLEOTIDE SEQUENCE [LARGE SCALE GENOMIC DNA]</scope>
    <source>
        <strain evidence="11">Khon Kaen</strain>
    </source>
</reference>
<evidence type="ECO:0000256" key="4">
    <source>
        <dbReference type="ARBA" id="ARBA00022679"/>
    </source>
</evidence>
<dbReference type="Gene3D" id="1.25.40.70">
    <property type="entry name" value="Phosphatidylinositol 3-kinase, accessory domain (PIK)"/>
    <property type="match status" value="1"/>
</dbReference>
<dbReference type="InterPro" id="IPR011009">
    <property type="entry name" value="Kinase-like_dom_sf"/>
</dbReference>
<dbReference type="Proteomes" id="UP000243686">
    <property type="component" value="Unassembled WGS sequence"/>
</dbReference>
<protein>
    <recommendedName>
        <fullName evidence="3">1-phosphatidylinositol 4-kinase</fullName>
        <ecNumber evidence="3">2.7.1.67</ecNumber>
    </recommendedName>
</protein>
<evidence type="ECO:0000256" key="3">
    <source>
        <dbReference type="ARBA" id="ARBA00012169"/>
    </source>
</evidence>
<dbReference type="FunFam" id="3.30.1010.10:FF:000014">
    <property type="entry name" value="Phosphatidylinositol 4-kinase STT4"/>
    <property type="match status" value="1"/>
</dbReference>
<dbReference type="InterPro" id="IPR045495">
    <property type="entry name" value="PI4K_N"/>
</dbReference>
<dbReference type="SUPFAM" id="SSF56112">
    <property type="entry name" value="Protein kinase-like (PK-like)"/>
    <property type="match status" value="1"/>
</dbReference>
<evidence type="ECO:0000259" key="10">
    <source>
        <dbReference type="PROSITE" id="PS51545"/>
    </source>
</evidence>
<keyword evidence="5" id="KW-0547">Nucleotide-binding</keyword>
<evidence type="ECO:0000256" key="1">
    <source>
        <dbReference type="ARBA" id="ARBA00001686"/>
    </source>
</evidence>
<evidence type="ECO:0000256" key="8">
    <source>
        <dbReference type="SAM" id="MobiDB-lite"/>
    </source>
</evidence>
<comment type="catalytic activity">
    <reaction evidence="1">
        <text>a 1,2-diacyl-sn-glycero-3-phospho-(1D-myo-inositol) + ATP = a 1,2-diacyl-sn-glycero-3-phospho-(1D-myo-inositol 4-phosphate) + ADP + H(+)</text>
        <dbReference type="Rhea" id="RHEA:19877"/>
        <dbReference type="ChEBI" id="CHEBI:15378"/>
        <dbReference type="ChEBI" id="CHEBI:30616"/>
        <dbReference type="ChEBI" id="CHEBI:57880"/>
        <dbReference type="ChEBI" id="CHEBI:58178"/>
        <dbReference type="ChEBI" id="CHEBI:456216"/>
        <dbReference type="EC" id="2.7.1.67"/>
    </reaction>
</comment>
<dbReference type="InterPro" id="IPR015433">
    <property type="entry name" value="PI3/4_kinase"/>
</dbReference>
<dbReference type="PROSITE" id="PS50290">
    <property type="entry name" value="PI3_4_KINASE_3"/>
    <property type="match status" value="1"/>
</dbReference>
<feature type="compositionally biased region" description="Acidic residues" evidence="8">
    <location>
        <begin position="116"/>
        <end position="134"/>
    </location>
</feature>
<evidence type="ECO:0000256" key="7">
    <source>
        <dbReference type="ARBA" id="ARBA00022840"/>
    </source>
</evidence>
<dbReference type="Gene3D" id="3.30.1010.10">
    <property type="entry name" value="Phosphatidylinositol 3-kinase Catalytic Subunit, Chain A, domain 4"/>
    <property type="match status" value="1"/>
</dbReference>
<dbReference type="GO" id="GO:0005524">
    <property type="term" value="F:ATP binding"/>
    <property type="evidence" value="ECO:0007669"/>
    <property type="project" value="UniProtKB-KW"/>
</dbReference>
<feature type="region of interest" description="Disordered" evidence="8">
    <location>
        <begin position="113"/>
        <end position="138"/>
    </location>
</feature>
<dbReference type="SMART" id="SM00145">
    <property type="entry name" value="PI3Ka"/>
    <property type="match status" value="1"/>
</dbReference>
<sequence>MFNLILRSRYHGEASGMFRSYDDPVKLVNRLIRDLDCACTLASRSVRTTEAETDIQTLVLAVRSVESESLRKSHFDESNMFGAVQACLFRMTSLLVMRTSNIASDAGQQLVHIDSTDPDEDTDLTQVESADDEAGEKQPVRAIRRKLRRRRFTMRTDDTGKIQVEVYPVTRTSPTDKSPSTGASIEELHDDSFLMQGDCARRLLREICHAPLRLFRTEVVESCLACWQWLVVGRPSLTIQFLNELSDAWQESIHRGLGVFAPDNFDDGEVGPLVVSDEIQCKPPSCNAGPHQLWSQFLSERLYVAQSSSQEQLDIFFDLLQKTLAGEIGPLERCVRPFPDSSECDGTISCCFAPCTSNQCAPSYGRLTRCISALGVRCRLAEMSLNLLQNTGFRPPPLAHGSSAIGEEVTSAVGGGGSSAASLVSGAGGTVGRTTTAGGAPGGSSGSQASVDHSQMFLLSRIALREKAYATILNYFAVKPQYPNHKGADLSDDLKALSRVWSLMQAEKKYLGASIVGGEMESLFEAAGHNISGFATAPSYSDMLINPTGTQSSEVIGIQFLPMSPSTANALGSSGSPQGFASSSSPGIPRVNSQATNEHLYNTAPILGGTLPRLRSQIMLQSGQMLERPGVGSLILPSTFYTGNAMGPPGAPVPNVPHSVVSKRSSATGKHSGHAHMSEGILKQIYMRKRELILLLLASEIERISVWFNPLGDTALISPKETEAEQWLRDTLLREKNWRRWVTLAWELCPCVAVYLAQRFRASDSLRREISLLVTSHPQLVSHIPHALHYLATSANIEADTPELMHVLTWATTAPIVALSFFSRMFPQHPLTHQYAVRVLANYPSETMLFYVPQLVQGVRYDKLGYLTESILTSAKRSPLLAHQLLWNMNTNIYRDEEGTKLDPDIGTHLIAIRETILRNFSGPSLAFYKREFEFFDRITGVSGIIRNFPKGPARKKACLEALREIVVQPGCYLPSNPDAIVLEIDYQSGTPLQSAAKAPFLAKFKVRRVGVRNLETEAIAAATNQNTQSLGQRRDSLGNEKPWCVFLLTDILALQVLQLFKNIFKRCGLELFVYPYKVVATAPGRGVIECVPDSKSRDQIGRQTDSGMYDYFLSTFGSETTPSFQLVRLLFYFLILNMCAWSGTPVLNVSCFSTVF</sequence>
<feature type="compositionally biased region" description="Low complexity" evidence="8">
    <location>
        <begin position="572"/>
        <end position="587"/>
    </location>
</feature>
<dbReference type="Pfam" id="PF19274">
    <property type="entry name" value="PI4K_N"/>
    <property type="match status" value="1"/>
</dbReference>